<keyword evidence="1" id="KW-0472">Membrane</keyword>
<evidence type="ECO:0000313" key="2">
    <source>
        <dbReference type="EMBL" id="GIQ91217.1"/>
    </source>
</evidence>
<protein>
    <submittedName>
        <fullName evidence="2">Uncharacterized protein</fullName>
    </submittedName>
</protein>
<keyword evidence="1" id="KW-0812">Transmembrane</keyword>
<keyword evidence="3" id="KW-1185">Reference proteome</keyword>
<comment type="caution">
    <text evidence="2">The sequence shown here is derived from an EMBL/GenBank/DDBJ whole genome shotgun (WGS) entry which is preliminary data.</text>
</comment>
<sequence length="70" mass="7462">MLVAGKDRSVSRSVHLCARGAFLGFMVQMACRAASNYININYLLMTSVVHLSIPVSLSLSLSPPTALHSG</sequence>
<proteinExistence type="predicted"/>
<evidence type="ECO:0000313" key="3">
    <source>
        <dbReference type="Proteomes" id="UP000265618"/>
    </source>
</evidence>
<accession>A0A9K3D9R0</accession>
<feature type="transmembrane region" description="Helical" evidence="1">
    <location>
        <begin position="42"/>
        <end position="61"/>
    </location>
</feature>
<keyword evidence="1" id="KW-1133">Transmembrane helix</keyword>
<dbReference type="AlphaFoldDB" id="A0A9K3D9R0"/>
<dbReference type="Proteomes" id="UP000265618">
    <property type="component" value="Unassembled WGS sequence"/>
</dbReference>
<organism evidence="2 3">
    <name type="scientific">Kipferlia bialata</name>
    <dbReference type="NCBI Taxonomy" id="797122"/>
    <lineage>
        <taxon>Eukaryota</taxon>
        <taxon>Metamonada</taxon>
        <taxon>Carpediemonas-like organisms</taxon>
        <taxon>Kipferlia</taxon>
    </lineage>
</organism>
<gene>
    <name evidence="2" type="ORF">KIPB_014369</name>
</gene>
<name>A0A9K3D9R0_9EUKA</name>
<reference evidence="2 3" key="1">
    <citation type="journal article" date="2018" name="PLoS ONE">
        <title>The draft genome of Kipferlia bialata reveals reductive genome evolution in fornicate parasites.</title>
        <authorList>
            <person name="Tanifuji G."/>
            <person name="Takabayashi S."/>
            <person name="Kume K."/>
            <person name="Takagi M."/>
            <person name="Nakayama T."/>
            <person name="Kamikawa R."/>
            <person name="Inagaki Y."/>
            <person name="Hashimoto T."/>
        </authorList>
    </citation>
    <scope>NUCLEOTIDE SEQUENCE [LARGE SCALE GENOMIC DNA]</scope>
    <source>
        <strain evidence="2">NY0173</strain>
    </source>
</reference>
<dbReference type="EMBL" id="BDIP01007338">
    <property type="protein sequence ID" value="GIQ91217.1"/>
    <property type="molecule type" value="Genomic_DNA"/>
</dbReference>
<evidence type="ECO:0000256" key="1">
    <source>
        <dbReference type="SAM" id="Phobius"/>
    </source>
</evidence>